<keyword evidence="1 3" id="KW-0808">Transferase</keyword>
<dbReference type="RefSeq" id="WP_085258422.1">
    <property type="nucleotide sequence ID" value="NZ_AP022573.1"/>
</dbReference>
<proteinExistence type="predicted"/>
<dbReference type="GO" id="GO:0008757">
    <property type="term" value="F:S-adenosylmethionine-dependent methyltransferase activity"/>
    <property type="evidence" value="ECO:0007669"/>
    <property type="project" value="InterPro"/>
</dbReference>
<dbReference type="Proteomes" id="UP000193387">
    <property type="component" value="Unassembled WGS sequence"/>
</dbReference>
<keyword evidence="4" id="KW-1185">Reference proteome</keyword>
<dbReference type="InterPro" id="IPR050508">
    <property type="entry name" value="Methyltransf_Superfamily"/>
</dbReference>
<dbReference type="SUPFAM" id="SSF53335">
    <property type="entry name" value="S-adenosyl-L-methionine-dependent methyltransferases"/>
    <property type="match status" value="1"/>
</dbReference>
<evidence type="ECO:0000313" key="4">
    <source>
        <dbReference type="Proteomes" id="UP000193387"/>
    </source>
</evidence>
<dbReference type="PANTHER" id="PTHR42912:SF93">
    <property type="entry name" value="N6-ADENOSINE-METHYLTRANSFERASE TMT1A"/>
    <property type="match status" value="1"/>
</dbReference>
<organism evidence="3 4">
    <name type="scientific">Mycobacterium saskatchewanense</name>
    <dbReference type="NCBI Taxonomy" id="220927"/>
    <lineage>
        <taxon>Bacteria</taxon>
        <taxon>Bacillati</taxon>
        <taxon>Actinomycetota</taxon>
        <taxon>Actinomycetes</taxon>
        <taxon>Mycobacteriales</taxon>
        <taxon>Mycobacteriaceae</taxon>
        <taxon>Mycobacterium</taxon>
        <taxon>Mycobacterium simiae complex</taxon>
    </lineage>
</organism>
<accession>A0AAJ3NKM2</accession>
<protein>
    <submittedName>
        <fullName evidence="3">Methyltransferase type 11</fullName>
    </submittedName>
</protein>
<evidence type="ECO:0000256" key="1">
    <source>
        <dbReference type="ARBA" id="ARBA00022603"/>
    </source>
</evidence>
<feature type="domain" description="Methyltransferase type 11" evidence="2">
    <location>
        <begin position="39"/>
        <end position="133"/>
    </location>
</feature>
<comment type="caution">
    <text evidence="3">The sequence shown here is derived from an EMBL/GenBank/DDBJ whole genome shotgun (WGS) entry which is preliminary data.</text>
</comment>
<gene>
    <name evidence="3" type="ORF">AWC23_25465</name>
</gene>
<dbReference type="EMBL" id="LQPR01000081">
    <property type="protein sequence ID" value="ORW64654.1"/>
    <property type="molecule type" value="Genomic_DNA"/>
</dbReference>
<dbReference type="PANTHER" id="PTHR42912">
    <property type="entry name" value="METHYLTRANSFERASE"/>
    <property type="match status" value="1"/>
</dbReference>
<dbReference type="AlphaFoldDB" id="A0AAJ3NKM2"/>
<name>A0AAJ3NKM2_9MYCO</name>
<reference evidence="3 4" key="1">
    <citation type="submission" date="2016-01" db="EMBL/GenBank/DDBJ databases">
        <title>The new phylogeny of the genus Mycobacterium.</title>
        <authorList>
            <person name="Tarcisio F."/>
            <person name="Conor M."/>
            <person name="Antonella G."/>
            <person name="Elisabetta G."/>
            <person name="Giulia F.S."/>
            <person name="Sara T."/>
            <person name="Anna F."/>
            <person name="Clotilde B."/>
            <person name="Roberto B."/>
            <person name="Veronica D.S."/>
            <person name="Fabio R."/>
            <person name="Monica P."/>
            <person name="Olivier J."/>
            <person name="Enrico T."/>
            <person name="Nicola S."/>
        </authorList>
    </citation>
    <scope>NUCLEOTIDE SEQUENCE [LARGE SCALE GENOMIC DNA]</scope>
    <source>
        <strain evidence="3 4">DSM 44616</strain>
    </source>
</reference>
<evidence type="ECO:0000313" key="3">
    <source>
        <dbReference type="EMBL" id="ORW64654.1"/>
    </source>
</evidence>
<dbReference type="GO" id="GO:0032259">
    <property type="term" value="P:methylation"/>
    <property type="evidence" value="ECO:0007669"/>
    <property type="project" value="UniProtKB-KW"/>
</dbReference>
<dbReference type="InterPro" id="IPR013216">
    <property type="entry name" value="Methyltransf_11"/>
</dbReference>
<dbReference type="Pfam" id="PF08241">
    <property type="entry name" value="Methyltransf_11"/>
    <property type="match status" value="1"/>
</dbReference>
<evidence type="ECO:0000259" key="2">
    <source>
        <dbReference type="Pfam" id="PF08241"/>
    </source>
</evidence>
<dbReference type="CDD" id="cd02440">
    <property type="entry name" value="AdoMet_MTases"/>
    <property type="match status" value="1"/>
</dbReference>
<sequence>MAMNLVHRLRCSSTGWAETVAGQLLPWALDEVQLGARTLELGPGYGATLRALIDRAGSLTAVEVDAAMADRLERRYGERARIVHGDGSATGLPGDHFSSVVCFTMLHHVPSAQLQDRLFAEAFRVLEPGGAFAGSDGVPSWAFRLLHVADTYNPVAPKDLPARLQAAGFADIRVEVRGGQQKWRAVKPGRDGMIG</sequence>
<dbReference type="Gene3D" id="3.40.50.150">
    <property type="entry name" value="Vaccinia Virus protein VP39"/>
    <property type="match status" value="1"/>
</dbReference>
<keyword evidence="1 3" id="KW-0489">Methyltransferase</keyword>
<dbReference type="InterPro" id="IPR029063">
    <property type="entry name" value="SAM-dependent_MTases_sf"/>
</dbReference>